<feature type="binding site" evidence="2">
    <location>
        <position position="230"/>
    </location>
    <ligand>
        <name>a divalent metal cation</name>
        <dbReference type="ChEBI" id="CHEBI:60240"/>
        <label>1</label>
    </ligand>
</feature>
<reference evidence="3 4" key="1">
    <citation type="submission" date="2016-03" db="EMBL/GenBank/DDBJ databases">
        <title>Comparative genomics of the ectomycorrhizal sister species Rhizopogon vinicolor and Rhizopogon vesiculosus (Basidiomycota: Boletales) reveals a divergence of the mating type B locus.</title>
        <authorList>
            <person name="Mujic A.B."/>
            <person name="Kuo A."/>
            <person name="Tritt A."/>
            <person name="Lipzen A."/>
            <person name="Chen C."/>
            <person name="Johnson J."/>
            <person name="Sharma A."/>
            <person name="Barry K."/>
            <person name="Grigoriev I.V."/>
            <person name="Spatafora J.W."/>
        </authorList>
    </citation>
    <scope>NUCLEOTIDE SEQUENCE [LARGE SCALE GENOMIC DNA]</scope>
    <source>
        <strain evidence="3 4">AM-OR11-056</strain>
    </source>
</reference>
<comment type="similarity">
    <text evidence="1">Belongs to the GTP cyclohydrolase I type 2/NIF3 family.</text>
</comment>
<dbReference type="InterPro" id="IPR002678">
    <property type="entry name" value="DUF34/NIF3"/>
</dbReference>
<feature type="binding site" evidence="2">
    <location>
        <position position="234"/>
    </location>
    <ligand>
        <name>a divalent metal cation</name>
        <dbReference type="ChEBI" id="CHEBI:60240"/>
        <label>1</label>
    </ligand>
</feature>
<dbReference type="PANTHER" id="PTHR13799">
    <property type="entry name" value="NGG1 INTERACTING FACTOR 3"/>
    <property type="match status" value="1"/>
</dbReference>
<proteinExistence type="inferred from homology"/>
<dbReference type="SUPFAM" id="SSF102705">
    <property type="entry name" value="NIF3 (NGG1p interacting factor 3)-like"/>
    <property type="match status" value="1"/>
</dbReference>
<dbReference type="InterPro" id="IPR036069">
    <property type="entry name" value="DUF34/NIF3_sf"/>
</dbReference>
<dbReference type="GO" id="GO:0046872">
    <property type="term" value="F:metal ion binding"/>
    <property type="evidence" value="ECO:0007669"/>
    <property type="project" value="UniProtKB-KW"/>
</dbReference>
<dbReference type="NCBIfam" id="TIGR00486">
    <property type="entry name" value="YbgI_SA1388"/>
    <property type="match status" value="1"/>
</dbReference>
<sequence>MSIVVKSVCKALERIAPLRLAEPWDKVGMIIESPVPRTDAKRVVLTIDLTTAVLEETLKVPTALVVSYHPPLFQPITSLTLANPLQASLLKLSAAGTSVFCPHTSLDATWGGINDWLAEGITGPQKATAKVNILGEVKGEEGGAGRIVTFDDPVNIEELVQRVKKHLSLSQVDVGRPLTDKPITSVAICAGAGGTMFSGVDADVYFTGEMQHHEVLGAVARGRYVILCGHTNTERGYLPVLAKKLSDALSYLAQEESPDGLSLEERAEIKKYQLDIHISQTDRHPLDHM</sequence>
<evidence type="ECO:0000256" key="2">
    <source>
        <dbReference type="PIRSR" id="PIRSR602678-1"/>
    </source>
</evidence>
<dbReference type="GO" id="GO:0005739">
    <property type="term" value="C:mitochondrion"/>
    <property type="evidence" value="ECO:0007669"/>
    <property type="project" value="TreeGrafter"/>
</dbReference>
<protein>
    <recommendedName>
        <fullName evidence="5">NGG1p interacting factor 3</fullName>
    </recommendedName>
</protein>
<dbReference type="Pfam" id="PF01784">
    <property type="entry name" value="DUF34_NIF3"/>
    <property type="match status" value="1"/>
</dbReference>
<accession>A0A1J8PI05</accession>
<keyword evidence="4" id="KW-1185">Reference proteome</keyword>
<gene>
    <name evidence="3" type="ORF">AZE42_01731</name>
</gene>
<organism evidence="3 4">
    <name type="scientific">Rhizopogon vesiculosus</name>
    <dbReference type="NCBI Taxonomy" id="180088"/>
    <lineage>
        <taxon>Eukaryota</taxon>
        <taxon>Fungi</taxon>
        <taxon>Dikarya</taxon>
        <taxon>Basidiomycota</taxon>
        <taxon>Agaricomycotina</taxon>
        <taxon>Agaricomycetes</taxon>
        <taxon>Agaricomycetidae</taxon>
        <taxon>Boletales</taxon>
        <taxon>Suillineae</taxon>
        <taxon>Rhizopogonaceae</taxon>
        <taxon>Rhizopogon</taxon>
    </lineage>
</organism>
<feature type="binding site" evidence="2">
    <location>
        <position position="69"/>
    </location>
    <ligand>
        <name>a divalent metal cation</name>
        <dbReference type="ChEBI" id="CHEBI:60240"/>
        <label>1</label>
    </ligand>
</feature>
<evidence type="ECO:0008006" key="5">
    <source>
        <dbReference type="Google" id="ProtNLM"/>
    </source>
</evidence>
<dbReference type="AlphaFoldDB" id="A0A1J8PI05"/>
<dbReference type="Gene3D" id="3.40.1390.30">
    <property type="entry name" value="NIF3 (NGG1p interacting factor 3)-like"/>
    <property type="match status" value="1"/>
</dbReference>
<dbReference type="FunFam" id="3.40.1390.30:FF:000001">
    <property type="entry name" value="GTP cyclohydrolase 1 type 2"/>
    <property type="match status" value="1"/>
</dbReference>
<feature type="binding site" evidence="2">
    <location>
        <position position="107"/>
    </location>
    <ligand>
        <name>a divalent metal cation</name>
        <dbReference type="ChEBI" id="CHEBI:60240"/>
        <label>1</label>
    </ligand>
</feature>
<dbReference type="OrthoDB" id="3345469at2759"/>
<dbReference type="STRING" id="180088.A0A1J8PI05"/>
<name>A0A1J8PI05_9AGAM</name>
<dbReference type="EMBL" id="LVVM01006152">
    <property type="protein sequence ID" value="OJA08878.1"/>
    <property type="molecule type" value="Genomic_DNA"/>
</dbReference>
<evidence type="ECO:0000256" key="1">
    <source>
        <dbReference type="ARBA" id="ARBA00006964"/>
    </source>
</evidence>
<evidence type="ECO:0000313" key="3">
    <source>
        <dbReference type="EMBL" id="OJA08878.1"/>
    </source>
</evidence>
<comment type="caution">
    <text evidence="3">The sequence shown here is derived from an EMBL/GenBank/DDBJ whole genome shotgun (WGS) entry which is preliminary data.</text>
</comment>
<evidence type="ECO:0000313" key="4">
    <source>
        <dbReference type="Proteomes" id="UP000183567"/>
    </source>
</evidence>
<dbReference type="PANTHER" id="PTHR13799:SF13">
    <property type="entry name" value="NIF3-LIKE PROTEIN 1"/>
    <property type="match status" value="1"/>
</dbReference>
<keyword evidence="2" id="KW-0479">Metal-binding</keyword>
<dbReference type="Proteomes" id="UP000183567">
    <property type="component" value="Unassembled WGS sequence"/>
</dbReference>